<dbReference type="GO" id="GO:0004177">
    <property type="term" value="F:aminopeptidase activity"/>
    <property type="evidence" value="ECO:0007669"/>
    <property type="project" value="UniProtKB-KW"/>
</dbReference>
<dbReference type="GO" id="GO:0055088">
    <property type="term" value="P:lipid homeostasis"/>
    <property type="evidence" value="ECO:0007669"/>
    <property type="project" value="TreeGrafter"/>
</dbReference>
<dbReference type="RefSeq" id="WP_116061804.1">
    <property type="nucleotide sequence ID" value="NZ_QRDZ01000013.1"/>
</dbReference>
<reference evidence="2 3" key="1">
    <citation type="submission" date="2018-07" db="EMBL/GenBank/DDBJ databases">
        <title>Genomic Encyclopedia of Type Strains, Phase III (KMG-III): the genomes of soil and plant-associated and newly described type strains.</title>
        <authorList>
            <person name="Whitman W."/>
        </authorList>
    </citation>
    <scope>NUCLEOTIDE SEQUENCE [LARGE SCALE GENOMIC DNA]</scope>
    <source>
        <strain evidence="2 3">CECT 7287</strain>
    </source>
</reference>
<dbReference type="Proteomes" id="UP000256977">
    <property type="component" value="Unassembled WGS sequence"/>
</dbReference>
<evidence type="ECO:0000259" key="1">
    <source>
        <dbReference type="Pfam" id="PF12697"/>
    </source>
</evidence>
<feature type="domain" description="AB hydrolase-1" evidence="1">
    <location>
        <begin position="20"/>
        <end position="136"/>
    </location>
</feature>
<dbReference type="InterPro" id="IPR029058">
    <property type="entry name" value="AB_hydrolase_fold"/>
</dbReference>
<gene>
    <name evidence="2" type="ORF">DFP98_11361</name>
</gene>
<keyword evidence="2" id="KW-0031">Aminopeptidase</keyword>
<evidence type="ECO:0000313" key="3">
    <source>
        <dbReference type="Proteomes" id="UP000256977"/>
    </source>
</evidence>
<dbReference type="PANTHER" id="PTHR42886">
    <property type="entry name" value="RE40534P-RELATED"/>
    <property type="match status" value="1"/>
</dbReference>
<name>A0A3D9JPG1_9BACL</name>
<dbReference type="Gene3D" id="3.40.50.1820">
    <property type="entry name" value="alpha/beta hydrolase"/>
    <property type="match status" value="1"/>
</dbReference>
<dbReference type="InterPro" id="IPR000073">
    <property type="entry name" value="AB_hydrolase_1"/>
</dbReference>
<dbReference type="EMBL" id="QRDZ01000013">
    <property type="protein sequence ID" value="RED76001.1"/>
    <property type="molecule type" value="Genomic_DNA"/>
</dbReference>
<dbReference type="GO" id="GO:0042171">
    <property type="term" value="F:lysophosphatidic acid acyltransferase activity"/>
    <property type="evidence" value="ECO:0007669"/>
    <property type="project" value="TreeGrafter"/>
</dbReference>
<dbReference type="GO" id="GO:0006654">
    <property type="term" value="P:phosphatidic acid biosynthetic process"/>
    <property type="evidence" value="ECO:0007669"/>
    <property type="project" value="TreeGrafter"/>
</dbReference>
<organism evidence="2 3">
    <name type="scientific">Cohnella phaseoli</name>
    <dbReference type="NCBI Taxonomy" id="456490"/>
    <lineage>
        <taxon>Bacteria</taxon>
        <taxon>Bacillati</taxon>
        <taxon>Bacillota</taxon>
        <taxon>Bacilli</taxon>
        <taxon>Bacillales</taxon>
        <taxon>Paenibacillaceae</taxon>
        <taxon>Cohnella</taxon>
    </lineage>
</organism>
<proteinExistence type="predicted"/>
<evidence type="ECO:0000313" key="2">
    <source>
        <dbReference type="EMBL" id="RED76001.1"/>
    </source>
</evidence>
<dbReference type="GO" id="GO:0052689">
    <property type="term" value="F:carboxylic ester hydrolase activity"/>
    <property type="evidence" value="ECO:0007669"/>
    <property type="project" value="TreeGrafter"/>
</dbReference>
<keyword evidence="2" id="KW-0378">Hydrolase</keyword>
<keyword evidence="2" id="KW-0645">Protease</keyword>
<keyword evidence="3" id="KW-1185">Reference proteome</keyword>
<dbReference type="OrthoDB" id="9112061at2"/>
<comment type="caution">
    <text evidence="2">The sequence shown here is derived from an EMBL/GenBank/DDBJ whole genome shotgun (WGS) entry which is preliminary data.</text>
</comment>
<dbReference type="AlphaFoldDB" id="A0A3D9JPG1"/>
<accession>A0A3D9JPG1</accession>
<sequence>MATCDLVSLSPSTKSRPNPILFIHGAFHGSWAWEEYFLPYFANQGYEVRALNWRGHGHNAGRERLRQYRISHYVEDVLQAAYTLNKPPILVGHSMGGFVIQKYLENHSAPAGVLLASAPPGGTRKNTVKTAVRNPGKMMKSLITGRVNLYITKPERFRHSFHQTCPKNRSGGTSAPCKMSHYRPLWTWHDSRFRRRR</sequence>
<dbReference type="Pfam" id="PF12697">
    <property type="entry name" value="Abhydrolase_6"/>
    <property type="match status" value="1"/>
</dbReference>
<dbReference type="PANTHER" id="PTHR42886:SF42">
    <property type="entry name" value="ALPHA_BETA-HYDROLASES SUPERFAMILY PROTEIN"/>
    <property type="match status" value="1"/>
</dbReference>
<protein>
    <submittedName>
        <fullName evidence="2">Serine aminopeptidase S33 family</fullName>
    </submittedName>
</protein>
<dbReference type="SUPFAM" id="SSF53474">
    <property type="entry name" value="alpha/beta-Hydrolases"/>
    <property type="match status" value="1"/>
</dbReference>